<dbReference type="GO" id="GO:0008270">
    <property type="term" value="F:zinc ion binding"/>
    <property type="evidence" value="ECO:0007669"/>
    <property type="project" value="UniProtKB-KW"/>
</dbReference>
<keyword evidence="1" id="KW-0863">Zinc-finger</keyword>
<name>A0A2A4IVT3_HELVI</name>
<evidence type="ECO:0000313" key="4">
    <source>
        <dbReference type="EMBL" id="PCG63394.1"/>
    </source>
</evidence>
<dbReference type="PROSITE" id="PS50157">
    <property type="entry name" value="ZINC_FINGER_C2H2_2"/>
    <property type="match status" value="1"/>
</dbReference>
<sequence>MASIFSKNGILSGRVDQYCLICAEHFASGEDTLAHIIDSQHKQKLEACGYFEKYSEDFIRKSMASIFSKNGILSGRVDQYCLICAEHFASGEDTLAHIIDSQHKQKLEACGYFEKYSEDFIRKANGVYFCEPCGLTFPTVKKVELHINEPTHIYEKNKGTSWLSRVENDIIAFNKFLISDDAWNGCVEDTCILCNDEFEDSAPHKCTRNHIFNLIKSDVVFDRDEAAVYRVIDAKSNQCLTCNTIIGNDLKDHFNLTEHKGAYKMYDHSNRKANDVQKENINNSQNGKAKTEKTELKDNKVVNGNDANVKKVEEVKNGNKEIKQDAKKPVKTKPNKDEKSKENAKDLPKKQSAADLDKLYCKNLGAKNYITSGDGEKWCLLCEWLLVDSPENHVRSSHHQSLLALHKKSIAEKDSDNNNNVSSKDEKNNLFENVDKYQMNNVTIDLINETAFCKKCSKNIDFNTSAIEKHIDGHKNANNKKSQNTPTPLLWGMKTNGTEKTTLYTKPVLLKGPRAKPSESQVQDYAKQHGLSHNRADKSFYCNPCSRRLPSNLNDLQNHVASKRHTENMAKKSSKAEDSAPPVKVRLTDFIESCWFTENEEEGFVMIINDKYWINAFGFFMIAKINQKIMCHGCHIDLTPENVMEHIGLSDYHRELLENCLFITSVEGEFIREIKPEVYHCGYCNITENDWDDVLDHLSTYEHKKEKASAEEYLRKQLPKQSQRFRITPEMISSLRRMDDIFNRFMVINRN</sequence>
<feature type="domain" description="C2H2-type" evidence="3">
    <location>
        <begin position="128"/>
        <end position="157"/>
    </location>
</feature>
<accession>A0A2A4IVT3</accession>
<protein>
    <recommendedName>
        <fullName evidence="3">C2H2-type domain-containing protein</fullName>
    </recommendedName>
</protein>
<keyword evidence="1" id="KW-0862">Zinc</keyword>
<dbReference type="GO" id="GO:0003676">
    <property type="term" value="F:nucleic acid binding"/>
    <property type="evidence" value="ECO:0007669"/>
    <property type="project" value="InterPro"/>
</dbReference>
<evidence type="ECO:0000256" key="1">
    <source>
        <dbReference type="PROSITE-ProRule" id="PRU00042"/>
    </source>
</evidence>
<dbReference type="InterPro" id="IPR013087">
    <property type="entry name" value="Znf_C2H2_type"/>
</dbReference>
<dbReference type="SMART" id="SM00451">
    <property type="entry name" value="ZnF_U1"/>
    <property type="match status" value="4"/>
</dbReference>
<comment type="caution">
    <text evidence="4">The sequence shown here is derived from an EMBL/GenBank/DDBJ whole genome shotgun (WGS) entry which is preliminary data.</text>
</comment>
<dbReference type="SMART" id="SM00355">
    <property type="entry name" value="ZnF_C2H2"/>
    <property type="match status" value="5"/>
</dbReference>
<dbReference type="PROSITE" id="PS00028">
    <property type="entry name" value="ZINC_FINGER_C2H2_1"/>
    <property type="match status" value="1"/>
</dbReference>
<dbReference type="InterPro" id="IPR003604">
    <property type="entry name" value="Matrin/U1-like-C_Znf_C2H2"/>
</dbReference>
<proteinExistence type="predicted"/>
<organism evidence="4">
    <name type="scientific">Heliothis virescens</name>
    <name type="common">Tobacco budworm moth</name>
    <dbReference type="NCBI Taxonomy" id="7102"/>
    <lineage>
        <taxon>Eukaryota</taxon>
        <taxon>Metazoa</taxon>
        <taxon>Ecdysozoa</taxon>
        <taxon>Arthropoda</taxon>
        <taxon>Hexapoda</taxon>
        <taxon>Insecta</taxon>
        <taxon>Pterygota</taxon>
        <taxon>Neoptera</taxon>
        <taxon>Endopterygota</taxon>
        <taxon>Lepidoptera</taxon>
        <taxon>Glossata</taxon>
        <taxon>Ditrysia</taxon>
        <taxon>Noctuoidea</taxon>
        <taxon>Noctuidae</taxon>
        <taxon>Heliothinae</taxon>
        <taxon>Heliothis</taxon>
    </lineage>
</organism>
<feature type="compositionally biased region" description="Polar residues" evidence="2">
    <location>
        <begin position="279"/>
        <end position="288"/>
    </location>
</feature>
<feature type="region of interest" description="Disordered" evidence="2">
    <location>
        <begin position="274"/>
        <end position="350"/>
    </location>
</feature>
<feature type="compositionally biased region" description="Basic and acidic residues" evidence="2">
    <location>
        <begin position="289"/>
        <end position="300"/>
    </location>
</feature>
<keyword evidence="1" id="KW-0479">Metal-binding</keyword>
<evidence type="ECO:0000259" key="3">
    <source>
        <dbReference type="PROSITE" id="PS50157"/>
    </source>
</evidence>
<dbReference type="EMBL" id="NWSH01006495">
    <property type="protein sequence ID" value="PCG63394.1"/>
    <property type="molecule type" value="Genomic_DNA"/>
</dbReference>
<gene>
    <name evidence="4" type="ORF">B5V51_12380</name>
</gene>
<dbReference type="AlphaFoldDB" id="A0A2A4IVT3"/>
<feature type="compositionally biased region" description="Basic and acidic residues" evidence="2">
    <location>
        <begin position="308"/>
        <end position="349"/>
    </location>
</feature>
<evidence type="ECO:0000256" key="2">
    <source>
        <dbReference type="SAM" id="MobiDB-lite"/>
    </source>
</evidence>
<reference evidence="4" key="1">
    <citation type="submission" date="2017-09" db="EMBL/GenBank/DDBJ databases">
        <title>Contemporary evolution of a Lepidopteran species, Heliothis virescens, in response to modern agricultural practices.</title>
        <authorList>
            <person name="Fritz M.L."/>
            <person name="Deyonke A.M."/>
            <person name="Papanicolaou A."/>
            <person name="Micinski S."/>
            <person name="Westbrook J."/>
            <person name="Gould F."/>
        </authorList>
    </citation>
    <scope>NUCLEOTIDE SEQUENCE [LARGE SCALE GENOMIC DNA]</scope>
    <source>
        <strain evidence="4">HvINT-</strain>
        <tissue evidence="4">Whole body</tissue>
    </source>
</reference>